<dbReference type="AlphaFoldDB" id="A0A644Y909"/>
<comment type="caution">
    <text evidence="1">The sequence shown here is derived from an EMBL/GenBank/DDBJ whole genome shotgun (WGS) entry which is preliminary data.</text>
</comment>
<protein>
    <recommendedName>
        <fullName evidence="2">L-fucose isomerase C-terminal domain-containing protein</fullName>
    </recommendedName>
</protein>
<name>A0A644Y909_9ZZZZ</name>
<proteinExistence type="predicted"/>
<gene>
    <name evidence="1" type="ORF">SDC9_70893</name>
</gene>
<evidence type="ECO:0000313" key="1">
    <source>
        <dbReference type="EMBL" id="MPM24411.1"/>
    </source>
</evidence>
<accession>A0A644Y909</accession>
<evidence type="ECO:0008006" key="2">
    <source>
        <dbReference type="Google" id="ProtNLM"/>
    </source>
</evidence>
<organism evidence="1">
    <name type="scientific">bioreactor metagenome</name>
    <dbReference type="NCBI Taxonomy" id="1076179"/>
    <lineage>
        <taxon>unclassified sequences</taxon>
        <taxon>metagenomes</taxon>
        <taxon>ecological metagenomes</taxon>
    </lineage>
</organism>
<sequence>MVPWIANTNKVTNDLCVFSHCTIAPCLIDNMKIRTHFETGLGTAVEGDFKNDVITIFRFDNTLSKAFVATTKITGRPKSPTACRTQIEVQLSEREVNLLRENPLGNHHLILPGDWSEIIRTACLVMGIEVL</sequence>
<dbReference type="PANTHER" id="PTHR36120:SF2">
    <property type="entry name" value="FUCOSE ISOMERASE"/>
    <property type="match status" value="1"/>
</dbReference>
<dbReference type="PANTHER" id="PTHR36120">
    <property type="entry name" value="FUCOSE ISOMERASE"/>
    <property type="match status" value="1"/>
</dbReference>
<dbReference type="EMBL" id="VSSQ01004257">
    <property type="protein sequence ID" value="MPM24411.1"/>
    <property type="molecule type" value="Genomic_DNA"/>
</dbReference>
<reference evidence="1" key="1">
    <citation type="submission" date="2019-08" db="EMBL/GenBank/DDBJ databases">
        <authorList>
            <person name="Kucharzyk K."/>
            <person name="Murdoch R.W."/>
            <person name="Higgins S."/>
            <person name="Loffler F."/>
        </authorList>
    </citation>
    <scope>NUCLEOTIDE SEQUENCE</scope>
</reference>